<evidence type="ECO:0000259" key="8">
    <source>
        <dbReference type="PROSITE" id="PS50850"/>
    </source>
</evidence>
<dbReference type="PROSITE" id="PS50850">
    <property type="entry name" value="MFS"/>
    <property type="match status" value="1"/>
</dbReference>
<feature type="transmembrane region" description="Helical" evidence="7">
    <location>
        <begin position="332"/>
        <end position="352"/>
    </location>
</feature>
<keyword evidence="6 7" id="KW-0472">Membrane</keyword>
<feature type="transmembrane region" description="Helical" evidence="7">
    <location>
        <begin position="43"/>
        <end position="62"/>
    </location>
</feature>
<dbReference type="InterPro" id="IPR036259">
    <property type="entry name" value="MFS_trans_sf"/>
</dbReference>
<keyword evidence="4 7" id="KW-0812">Transmembrane</keyword>
<dbReference type="SUPFAM" id="SSF103473">
    <property type="entry name" value="MFS general substrate transporter"/>
    <property type="match status" value="1"/>
</dbReference>
<feature type="domain" description="Major facilitator superfamily (MFS) profile" evidence="8">
    <location>
        <begin position="9"/>
        <end position="504"/>
    </location>
</feature>
<feature type="transmembrane region" description="Helical" evidence="7">
    <location>
        <begin position="135"/>
        <end position="154"/>
    </location>
</feature>
<feature type="transmembrane region" description="Helical" evidence="7">
    <location>
        <begin position="192"/>
        <end position="212"/>
    </location>
</feature>
<feature type="transmembrane region" description="Helical" evidence="7">
    <location>
        <begin position="232"/>
        <end position="252"/>
    </location>
</feature>
<dbReference type="NCBIfam" id="TIGR00711">
    <property type="entry name" value="efflux_EmrB"/>
    <property type="match status" value="1"/>
</dbReference>
<evidence type="ECO:0000256" key="4">
    <source>
        <dbReference type="ARBA" id="ARBA00022692"/>
    </source>
</evidence>
<keyword evidence="5 7" id="KW-1133">Transmembrane helix</keyword>
<dbReference type="InterPro" id="IPR020846">
    <property type="entry name" value="MFS_dom"/>
</dbReference>
<feature type="transmembrane region" description="Helical" evidence="7">
    <location>
        <begin position="477"/>
        <end position="499"/>
    </location>
</feature>
<dbReference type="EMBL" id="JAAAMV010000002">
    <property type="protein sequence ID" value="NBD23133.1"/>
    <property type="molecule type" value="Genomic_DNA"/>
</dbReference>
<proteinExistence type="predicted"/>
<dbReference type="PANTHER" id="PTHR23501">
    <property type="entry name" value="MAJOR FACILITATOR SUPERFAMILY"/>
    <property type="match status" value="1"/>
</dbReference>
<accession>A0ABW9XKP9</accession>
<sequence>MSPRQIRWIVTGLMLGLLLGSLDQTIVSTAMPHVIAELNGFNLYSWVFTIYMLTSTTAVPIFGKLADLFGRRLVYLIGMALFLVGSALCGLSHDMTQLIVFRAIQGIGAGALMPIAMTIIGDIFPPDRRGKMQGIFGAVFGLSSVLGPAVGGFIVDHLAWQWIFYINLPFGIFAAIILSVSLKESKSTEKKSIDWGGAATLTGAVVAFLLAIEMGGSGGTAEGGMTKYAWDSPQILGLFGASIVLILAFLWIERIVKEPIIPLKLFSVRAISVSSVVGFMMGMGMFGAITYIPLFSQAVIGTSASNSGYILTPLMLSLILSSIIGGRLITKVSYRSIVVTAMAVMTVGYFFMSQMSVNTSSFELILYMIVVGGGMGALMPVLTIAAQSAVGHDLRGVATSTTQFTRSIGGTVGVAIMGVIMSSKMTSGIADIRNDFQDIPADQFAQLGNPQSLLQPEVKAQIPAKLLSALQNILSDAVTSVFVIGIVVVLIGLVAAIFYGKLRMPKRAEGAPAVKVEAEMM</sequence>
<evidence type="ECO:0000256" key="2">
    <source>
        <dbReference type="ARBA" id="ARBA00022448"/>
    </source>
</evidence>
<feature type="transmembrane region" description="Helical" evidence="7">
    <location>
        <begin position="407"/>
        <end position="425"/>
    </location>
</feature>
<keyword evidence="10" id="KW-1185">Reference proteome</keyword>
<protein>
    <submittedName>
        <fullName evidence="9">DHA2 family efflux MFS transporter permease subunit</fullName>
    </submittedName>
</protein>
<evidence type="ECO:0000313" key="9">
    <source>
        <dbReference type="EMBL" id="NBD23133.1"/>
    </source>
</evidence>
<dbReference type="PRINTS" id="PR01036">
    <property type="entry name" value="TCRTETB"/>
</dbReference>
<feature type="transmembrane region" description="Helical" evidence="7">
    <location>
        <begin position="273"/>
        <end position="295"/>
    </location>
</feature>
<dbReference type="Gene3D" id="1.20.1250.20">
    <property type="entry name" value="MFS general substrate transporter like domains"/>
    <property type="match status" value="1"/>
</dbReference>
<dbReference type="Gene3D" id="1.20.1720.10">
    <property type="entry name" value="Multidrug resistance protein D"/>
    <property type="match status" value="1"/>
</dbReference>
<evidence type="ECO:0000256" key="6">
    <source>
        <dbReference type="ARBA" id="ARBA00023136"/>
    </source>
</evidence>
<evidence type="ECO:0000256" key="1">
    <source>
        <dbReference type="ARBA" id="ARBA00004651"/>
    </source>
</evidence>
<dbReference type="InterPro" id="IPR004638">
    <property type="entry name" value="EmrB-like"/>
</dbReference>
<dbReference type="PANTHER" id="PTHR23501:SF197">
    <property type="entry name" value="COMD"/>
    <property type="match status" value="1"/>
</dbReference>
<feature type="transmembrane region" description="Helical" evidence="7">
    <location>
        <begin position="74"/>
        <end position="93"/>
    </location>
</feature>
<dbReference type="CDD" id="cd17502">
    <property type="entry name" value="MFS_Azr1_MDR_like"/>
    <property type="match status" value="1"/>
</dbReference>
<dbReference type="Proteomes" id="UP000665561">
    <property type="component" value="Unassembled WGS sequence"/>
</dbReference>
<feature type="transmembrane region" description="Helical" evidence="7">
    <location>
        <begin position="160"/>
        <end position="180"/>
    </location>
</feature>
<keyword evidence="3" id="KW-1003">Cell membrane</keyword>
<evidence type="ECO:0000256" key="3">
    <source>
        <dbReference type="ARBA" id="ARBA00022475"/>
    </source>
</evidence>
<evidence type="ECO:0000256" key="5">
    <source>
        <dbReference type="ARBA" id="ARBA00022989"/>
    </source>
</evidence>
<feature type="transmembrane region" description="Helical" evidence="7">
    <location>
        <begin position="364"/>
        <end position="386"/>
    </location>
</feature>
<evidence type="ECO:0000256" key="7">
    <source>
        <dbReference type="SAM" id="Phobius"/>
    </source>
</evidence>
<comment type="subcellular location">
    <subcellularLocation>
        <location evidence="1">Cell membrane</location>
        <topology evidence="1">Multi-pass membrane protein</topology>
    </subcellularLocation>
</comment>
<feature type="transmembrane region" description="Helical" evidence="7">
    <location>
        <begin position="99"/>
        <end position="123"/>
    </location>
</feature>
<dbReference type="InterPro" id="IPR011701">
    <property type="entry name" value="MFS"/>
</dbReference>
<evidence type="ECO:0000313" key="10">
    <source>
        <dbReference type="Proteomes" id="UP000665561"/>
    </source>
</evidence>
<feature type="transmembrane region" description="Helical" evidence="7">
    <location>
        <begin position="307"/>
        <end position="325"/>
    </location>
</feature>
<name>A0ABW9XKP9_9BACL</name>
<gene>
    <name evidence="9" type="ORF">GT019_04550</name>
</gene>
<reference evidence="9 10" key="1">
    <citation type="submission" date="2020-01" db="EMBL/GenBank/DDBJ databases">
        <title>Paenibacillus soybeanensis sp. nov. isolated from the nodules of soybean (Glycine max(L.) Merr).</title>
        <authorList>
            <person name="Wang H."/>
        </authorList>
    </citation>
    <scope>NUCLEOTIDE SEQUENCE [LARGE SCALE GENOMIC DNA]</scope>
    <source>
        <strain evidence="9 10">T1</strain>
    </source>
</reference>
<dbReference type="Pfam" id="PF07690">
    <property type="entry name" value="MFS_1"/>
    <property type="match status" value="1"/>
</dbReference>
<keyword evidence="2" id="KW-0813">Transport</keyword>
<comment type="caution">
    <text evidence="9">The sequence shown here is derived from an EMBL/GenBank/DDBJ whole genome shotgun (WGS) entry which is preliminary data.</text>
</comment>
<organism evidence="9 10">
    <name type="scientific">Paenibacillus glycinis</name>
    <dbReference type="NCBI Taxonomy" id="2697035"/>
    <lineage>
        <taxon>Bacteria</taxon>
        <taxon>Bacillati</taxon>
        <taxon>Bacillota</taxon>
        <taxon>Bacilli</taxon>
        <taxon>Bacillales</taxon>
        <taxon>Paenibacillaceae</taxon>
        <taxon>Paenibacillus</taxon>
    </lineage>
</organism>